<dbReference type="AlphaFoldDB" id="A0A919TYX1"/>
<gene>
    <name evidence="1" type="ORF">Cch01nite_09220</name>
</gene>
<organism evidence="1 2">
    <name type="scientific">Cellulomonas chitinilytica</name>
    <dbReference type="NCBI Taxonomy" id="398759"/>
    <lineage>
        <taxon>Bacteria</taxon>
        <taxon>Bacillati</taxon>
        <taxon>Actinomycetota</taxon>
        <taxon>Actinomycetes</taxon>
        <taxon>Micrococcales</taxon>
        <taxon>Cellulomonadaceae</taxon>
        <taxon>Cellulomonas</taxon>
    </lineage>
</organism>
<reference evidence="1" key="1">
    <citation type="submission" date="2021-01" db="EMBL/GenBank/DDBJ databases">
        <title>Whole genome shotgun sequence of Cellulomonas chitinilytica NBRC 110799.</title>
        <authorList>
            <person name="Komaki H."/>
            <person name="Tamura T."/>
        </authorList>
    </citation>
    <scope>NUCLEOTIDE SEQUENCE</scope>
    <source>
        <strain evidence="1">NBRC 110799</strain>
    </source>
</reference>
<keyword evidence="2" id="KW-1185">Reference proteome</keyword>
<sequence>MKRHLVTTALAVCSVGVTLVPCIGSRPWPRPIPPRPIPAFVCESLDSLPVGLTVVNGLPPVNSFQPPLMDIAAHPFAWASGVTTTAGQATTEAGGRAGGSGTEIRVNNIVLSVSIGFGQVMHAARIRFGEYGGNVNLSVDGVTANVADLASLNGKTMGGVTVSVPTGGFGNDMGVLELTGTMPDQAFGLGQFAIGGQELWIDDICYQP</sequence>
<evidence type="ECO:0000313" key="1">
    <source>
        <dbReference type="EMBL" id="GIG20198.1"/>
    </source>
</evidence>
<name>A0A919TYX1_9CELL</name>
<dbReference type="Proteomes" id="UP000632740">
    <property type="component" value="Unassembled WGS sequence"/>
</dbReference>
<evidence type="ECO:0000313" key="2">
    <source>
        <dbReference type="Proteomes" id="UP000632740"/>
    </source>
</evidence>
<protein>
    <submittedName>
        <fullName evidence="1">Uncharacterized protein</fullName>
    </submittedName>
</protein>
<dbReference type="RefSeq" id="WP_203749256.1">
    <property type="nucleotide sequence ID" value="NZ_BONK01000003.1"/>
</dbReference>
<comment type="caution">
    <text evidence="1">The sequence shown here is derived from an EMBL/GenBank/DDBJ whole genome shotgun (WGS) entry which is preliminary data.</text>
</comment>
<proteinExistence type="predicted"/>
<accession>A0A919TYX1</accession>
<dbReference type="EMBL" id="BONK01000003">
    <property type="protein sequence ID" value="GIG20198.1"/>
    <property type="molecule type" value="Genomic_DNA"/>
</dbReference>